<dbReference type="Gene3D" id="3.30.200.20">
    <property type="entry name" value="Phosphorylase Kinase, domain 1"/>
    <property type="match status" value="2"/>
</dbReference>
<dbReference type="EC" id="2.7.11.1" evidence="2"/>
<keyword evidence="4" id="KW-0723">Serine/threonine-protein kinase</keyword>
<dbReference type="SUPFAM" id="SSF51110">
    <property type="entry name" value="alpha-D-mannose-specific plant lectins"/>
    <property type="match status" value="2"/>
</dbReference>
<dbReference type="PROSITE" id="PS50948">
    <property type="entry name" value="PAN"/>
    <property type="match status" value="2"/>
</dbReference>
<gene>
    <name evidence="21" type="ORF">M5K25_023459</name>
</gene>
<dbReference type="InterPro" id="IPR008271">
    <property type="entry name" value="Ser/Thr_kinase_AS"/>
</dbReference>
<sequence length="1708" mass="190322">MGGLYFSGVFSAFILISVFFLPATKAASTSQLLPGEPLPDGATLVSSGGIFELGFFCPGNSPNRYVGIWYRDFSTSTVLWVANRESPVLDRSGSLAIADDGNLVLLDGHKAVLWSSKVTSLQSNRSTAELFDSGNLMLNNSGVMAWQSYDHPCDTYLPGMKVGLDLITNVNQVFTSWRSEDDPAPGNYSVGIAPDRSTQFFIWESNKPRWRSGRWNGQVFIGIQNMVPTYLYGFKFSNFQQENKMYFFYTQFNSSHRYVIMPDGVERHLVWANDTKNWHQFWAQPITQCEIYNRCGNNATCTDSLDGNSPNCSCLKGFEFGGGNLSGGCVRRTPLQCERNNDKAGGGGGEPDGFYLMQGVKLPDLSDWDSGPSNDSQCKEACSTNCSCKAYSYVTGIGCLTWGRDMIDIHLFSSGGNDFYLRLAGSEFDDHKKGLKGYFIVIIVLSGVVLLVGGFSLLWKYKSRMEACNRRQMKRQGSLVDQSGSVGDQSTGFSSVIDLYEQGKGQHNVRLFGFQTIEEATMNFSSLNLLGGGGFGPVYKGILSDGQEVAVKRLSRSSGQGMEEFKNEVILIAKLQHRNLVRLLGYCIKKEDKMLVYEYMPNKSLDALLFDTSRKLQLDWRTRYNIVEGIARGLVYLHRDSRLRIIHRDLKASNILLDENMNPKISDFGMARIFGNDGNETSTKRVVGTYGYMSPEYAMNGLFSVKSDVYSFGVLLIEIVSGIRNSTYYNSELSLNLLGYAWKLWNEDNVMELVDSSIRSSSSIWEVSKCINVGLLCIQDRANDRPTMSSVILMLESQNSVHPMPKQPKFAAEMNQTESNSQLFDPKIGHSGNASITMLIGSFHPHLPTKAASSSQLLPGEPLPDGATLVSSGGIFELGFFCPGNSANRYVGIWYHNFSTSTVLWVANRESPVLDRSGSLAIADDGNLVVLDGHKAVLWSSKVTSLQSNRSTAELFDSGNLMLNNSGVMAWQSFDHPCDTYLPGMKVGLDLITNVNQVFTSWRSEDDPAPGNFSIGVAPDRSTQFFIWEGNKPWWRSGRWNGQVFIGIQNMVPNYIYGFKFSNFELENKMYFYYTQFNSSHRYVLMPDGVERHLVWANDSKNWYQYWAQPITTKCEVYNRCGNNATCTDSLDGNSPNCSCLKGFEFVGGNLSGGCVRRTPLQCERNDGKAGGGGGEPDGFYLMQGVKLPDLSDWDSGPSNYSQCKEACSTNCSCKAYSYVTGIGCLTWGRDMIDIHLFSSGGNDFYLRLAGSEFDDHKKGLKGYFIVIIVLSGVVLLVGGFSLLWKYKSRMEACNRRQMKRQGSLVDQSGSVGDQSTGFSSVIDLYEQGKGQHNVRLFGFQTIEEATMNFSSLNLLGGGGFGPVYKGILSDGQEVAVKRLSRSSGQGMEEFKNEVILIAKLQHRNLVRLLGYCIKKEDKMLVYEYMPNKSLDALLFDTSRKLQLDWRTRYNIVEGIARGLVYLHRDSRLRIIHRDLKASNILLDENMNPKISDFGMARIFGNDGNETSTKRVVGTYGYMSPEYAMNGLFSVKSDVYSFGVLLIEIVSGIRNSTYYNSELSLNLLGYAWKLWNEDNVMELVDSSIRSSSSIWEVSKCINVGLLCIQDRANDRPTMSSVILMLESQNSVHPMPKQPKFAAEMNQTESNSQLFDPKIGHSGNASITMLIGRAQVQIIGQILKEGITKKSLIIKIFLKIVIIVQLTGNWSMI</sequence>
<proteinExistence type="predicted"/>
<evidence type="ECO:0000256" key="9">
    <source>
        <dbReference type="ARBA" id="ARBA00022840"/>
    </source>
</evidence>
<dbReference type="PROSITE" id="PS50011">
    <property type="entry name" value="PROTEIN_KINASE_DOM"/>
    <property type="match status" value="2"/>
</dbReference>
<dbReference type="PROSITE" id="PS00108">
    <property type="entry name" value="PROTEIN_KINASE_ST"/>
    <property type="match status" value="2"/>
</dbReference>
<keyword evidence="3" id="KW-1003">Cell membrane</keyword>
<dbReference type="InterPro" id="IPR003609">
    <property type="entry name" value="Pan_app"/>
</dbReference>
<dbReference type="FunFam" id="3.30.200.20:FF:000195">
    <property type="entry name" value="G-type lectin S-receptor-like serine/threonine-protein kinase"/>
    <property type="match status" value="2"/>
</dbReference>
<dbReference type="PANTHER" id="PTHR27002:SF932">
    <property type="entry name" value="RECEPTOR-LIKE SERINE_THREONINE-PROTEIN KINASE"/>
    <property type="match status" value="1"/>
</dbReference>
<keyword evidence="10 14" id="KW-1015">Disulfide bond</keyword>
<dbReference type="PANTHER" id="PTHR27002">
    <property type="entry name" value="RECEPTOR-LIKE SERINE/THREONINE-PROTEIN KINASE SD1-8"/>
    <property type="match status" value="1"/>
</dbReference>
<evidence type="ECO:0000256" key="6">
    <source>
        <dbReference type="ARBA" id="ARBA00022729"/>
    </source>
</evidence>
<dbReference type="GO" id="GO:0005886">
    <property type="term" value="C:plasma membrane"/>
    <property type="evidence" value="ECO:0007669"/>
    <property type="project" value="UniProtKB-SubCell"/>
</dbReference>
<keyword evidence="15" id="KW-0472">Membrane</keyword>
<evidence type="ECO:0000256" key="4">
    <source>
        <dbReference type="ARBA" id="ARBA00022527"/>
    </source>
</evidence>
<dbReference type="CDD" id="cd01098">
    <property type="entry name" value="PAN_AP_plant"/>
    <property type="match status" value="2"/>
</dbReference>
<dbReference type="FunFam" id="2.90.10.30:FF:000003">
    <property type="entry name" value="Os04g0303100 protein"/>
    <property type="match status" value="2"/>
</dbReference>
<evidence type="ECO:0000259" key="17">
    <source>
        <dbReference type="PROSITE" id="PS50011"/>
    </source>
</evidence>
<dbReference type="Pfam" id="PF08276">
    <property type="entry name" value="PAN_2"/>
    <property type="match status" value="2"/>
</dbReference>
<comment type="subcellular location">
    <subcellularLocation>
        <location evidence="1">Cell membrane</location>
        <topology evidence="1">Single-pass type I membrane protein</topology>
    </subcellularLocation>
</comment>
<dbReference type="SMART" id="SM00473">
    <property type="entry name" value="PAN_AP"/>
    <property type="match status" value="2"/>
</dbReference>
<evidence type="ECO:0000259" key="18">
    <source>
        <dbReference type="PROSITE" id="PS50026"/>
    </source>
</evidence>
<comment type="caution">
    <text evidence="14">Lacks conserved residue(s) required for the propagation of feature annotation.</text>
</comment>
<feature type="domain" description="EGF-like" evidence="18">
    <location>
        <begin position="285"/>
        <end position="324"/>
    </location>
</feature>
<keyword evidence="5" id="KW-0808">Transferase</keyword>
<dbReference type="CDD" id="cd00028">
    <property type="entry name" value="B_lectin"/>
    <property type="match status" value="2"/>
</dbReference>
<feature type="domain" description="Bulb-type lectin" evidence="19">
    <location>
        <begin position="854"/>
        <end position="976"/>
    </location>
</feature>
<feature type="domain" description="Protein kinase" evidence="17">
    <location>
        <begin position="524"/>
        <end position="805"/>
    </location>
</feature>
<keyword evidence="15" id="KW-1133">Transmembrane helix</keyword>
<evidence type="ECO:0000256" key="7">
    <source>
        <dbReference type="ARBA" id="ARBA00022741"/>
    </source>
</evidence>
<keyword evidence="8" id="KW-0418">Kinase</keyword>
<evidence type="ECO:0000256" key="8">
    <source>
        <dbReference type="ARBA" id="ARBA00022777"/>
    </source>
</evidence>
<evidence type="ECO:0000256" key="12">
    <source>
        <dbReference type="ARBA" id="ARBA00047899"/>
    </source>
</evidence>
<name>A0ABD0U837_DENTH</name>
<keyword evidence="9" id="KW-0067">ATP-binding</keyword>
<dbReference type="SMART" id="SM00108">
    <property type="entry name" value="B_lectin"/>
    <property type="match status" value="2"/>
</dbReference>
<evidence type="ECO:0000256" key="16">
    <source>
        <dbReference type="SAM" id="SignalP"/>
    </source>
</evidence>
<feature type="disulfide bond" evidence="14">
    <location>
        <begin position="1121"/>
        <end position="1138"/>
    </location>
</feature>
<accession>A0ABD0U837</accession>
<dbReference type="Gene3D" id="2.90.10.30">
    <property type="match status" value="2"/>
</dbReference>
<keyword evidence="6 16" id="KW-0732">Signal</keyword>
<dbReference type="SMART" id="SM00181">
    <property type="entry name" value="EGF"/>
    <property type="match status" value="2"/>
</dbReference>
<dbReference type="Pfam" id="PF00954">
    <property type="entry name" value="S_locus_glycop"/>
    <property type="match status" value="2"/>
</dbReference>
<feature type="domain" description="Apple" evidence="20">
    <location>
        <begin position="1163"/>
        <end position="1250"/>
    </location>
</feature>
<dbReference type="InterPro" id="IPR000719">
    <property type="entry name" value="Prot_kinase_dom"/>
</dbReference>
<comment type="catalytic activity">
    <reaction evidence="13">
        <text>L-seryl-[protein] + ATP = O-phospho-L-seryl-[protein] + ADP + H(+)</text>
        <dbReference type="Rhea" id="RHEA:17989"/>
        <dbReference type="Rhea" id="RHEA-COMP:9863"/>
        <dbReference type="Rhea" id="RHEA-COMP:11604"/>
        <dbReference type="ChEBI" id="CHEBI:15378"/>
        <dbReference type="ChEBI" id="CHEBI:29999"/>
        <dbReference type="ChEBI" id="CHEBI:30616"/>
        <dbReference type="ChEBI" id="CHEBI:83421"/>
        <dbReference type="ChEBI" id="CHEBI:456216"/>
        <dbReference type="EC" id="2.7.11.1"/>
    </reaction>
</comment>
<dbReference type="PROSITE" id="PS50026">
    <property type="entry name" value="EGF_3"/>
    <property type="match status" value="2"/>
</dbReference>
<dbReference type="EMBL" id="JANQDX010000017">
    <property type="protein sequence ID" value="KAL0908944.1"/>
    <property type="molecule type" value="Genomic_DNA"/>
</dbReference>
<evidence type="ECO:0000256" key="3">
    <source>
        <dbReference type="ARBA" id="ARBA00022475"/>
    </source>
</evidence>
<dbReference type="Proteomes" id="UP001552299">
    <property type="component" value="Unassembled WGS sequence"/>
</dbReference>
<evidence type="ECO:0000256" key="13">
    <source>
        <dbReference type="ARBA" id="ARBA00048679"/>
    </source>
</evidence>
<feature type="domain" description="Bulb-type lectin" evidence="19">
    <location>
        <begin position="29"/>
        <end position="151"/>
    </location>
</feature>
<dbReference type="InterPro" id="IPR036426">
    <property type="entry name" value="Bulb-type_lectin_dom_sf"/>
</dbReference>
<dbReference type="SUPFAM" id="SSF56112">
    <property type="entry name" value="Protein kinase-like (PK-like)"/>
    <property type="match status" value="2"/>
</dbReference>
<dbReference type="Gene3D" id="1.10.510.10">
    <property type="entry name" value="Transferase(Phosphotransferase) domain 1"/>
    <property type="match status" value="2"/>
</dbReference>
<dbReference type="GO" id="GO:0005524">
    <property type="term" value="F:ATP binding"/>
    <property type="evidence" value="ECO:0007669"/>
    <property type="project" value="UniProtKB-KW"/>
</dbReference>
<dbReference type="InterPro" id="IPR000742">
    <property type="entry name" value="EGF"/>
</dbReference>
<evidence type="ECO:0000256" key="2">
    <source>
        <dbReference type="ARBA" id="ARBA00012513"/>
    </source>
</evidence>
<keyword evidence="7" id="KW-0547">Nucleotide-binding</keyword>
<evidence type="ECO:0000256" key="15">
    <source>
        <dbReference type="SAM" id="Phobius"/>
    </source>
</evidence>
<dbReference type="Pfam" id="PF01453">
    <property type="entry name" value="B_lectin"/>
    <property type="match status" value="2"/>
</dbReference>
<evidence type="ECO:0000259" key="20">
    <source>
        <dbReference type="PROSITE" id="PS50948"/>
    </source>
</evidence>
<keyword evidence="22" id="KW-1185">Reference proteome</keyword>
<feature type="disulfide bond" evidence="14">
    <location>
        <begin position="295"/>
        <end position="312"/>
    </location>
</feature>
<feature type="signal peptide" evidence="16">
    <location>
        <begin position="1"/>
        <end position="26"/>
    </location>
</feature>
<evidence type="ECO:0000256" key="5">
    <source>
        <dbReference type="ARBA" id="ARBA00022679"/>
    </source>
</evidence>
<keyword evidence="14" id="KW-0245">EGF-like domain</keyword>
<comment type="caution">
    <text evidence="21">The sequence shown here is derived from an EMBL/GenBank/DDBJ whole genome shotgun (WGS) entry which is preliminary data.</text>
</comment>
<feature type="chain" id="PRO_5044790437" description="non-specific serine/threonine protein kinase" evidence="16">
    <location>
        <begin position="27"/>
        <end position="1708"/>
    </location>
</feature>
<protein>
    <recommendedName>
        <fullName evidence="2">non-specific serine/threonine protein kinase</fullName>
        <ecNumber evidence="2">2.7.11.1</ecNumber>
    </recommendedName>
</protein>
<comment type="catalytic activity">
    <reaction evidence="12">
        <text>L-threonyl-[protein] + ATP = O-phospho-L-threonyl-[protein] + ADP + H(+)</text>
        <dbReference type="Rhea" id="RHEA:46608"/>
        <dbReference type="Rhea" id="RHEA-COMP:11060"/>
        <dbReference type="Rhea" id="RHEA-COMP:11605"/>
        <dbReference type="ChEBI" id="CHEBI:15378"/>
        <dbReference type="ChEBI" id="CHEBI:30013"/>
        <dbReference type="ChEBI" id="CHEBI:30616"/>
        <dbReference type="ChEBI" id="CHEBI:61977"/>
        <dbReference type="ChEBI" id="CHEBI:456216"/>
        <dbReference type="EC" id="2.7.11.1"/>
    </reaction>
</comment>
<evidence type="ECO:0000259" key="19">
    <source>
        <dbReference type="PROSITE" id="PS50927"/>
    </source>
</evidence>
<reference evidence="21 22" key="1">
    <citation type="journal article" date="2024" name="Plant Biotechnol. J.">
        <title>Dendrobium thyrsiflorum genome and its molecular insights into genes involved in important horticultural traits.</title>
        <authorList>
            <person name="Chen B."/>
            <person name="Wang J.Y."/>
            <person name="Zheng P.J."/>
            <person name="Li K.L."/>
            <person name="Liang Y.M."/>
            <person name="Chen X.F."/>
            <person name="Zhang C."/>
            <person name="Zhao X."/>
            <person name="He X."/>
            <person name="Zhang G.Q."/>
            <person name="Liu Z.J."/>
            <person name="Xu Q."/>
        </authorList>
    </citation>
    <scope>NUCLEOTIDE SEQUENCE [LARGE SCALE GENOMIC DNA]</scope>
    <source>
        <strain evidence="21">GZMU011</strain>
    </source>
</reference>
<feature type="transmembrane region" description="Helical" evidence="15">
    <location>
        <begin position="1264"/>
        <end position="1285"/>
    </location>
</feature>
<feature type="domain" description="EGF-like" evidence="18">
    <location>
        <begin position="1111"/>
        <end position="1150"/>
    </location>
</feature>
<evidence type="ECO:0000256" key="14">
    <source>
        <dbReference type="PROSITE-ProRule" id="PRU00076"/>
    </source>
</evidence>
<feature type="domain" description="Apple" evidence="20">
    <location>
        <begin position="337"/>
        <end position="424"/>
    </location>
</feature>
<evidence type="ECO:0000256" key="11">
    <source>
        <dbReference type="ARBA" id="ARBA00023180"/>
    </source>
</evidence>
<keyword evidence="15" id="KW-0812">Transmembrane</keyword>
<organism evidence="21 22">
    <name type="scientific">Dendrobium thyrsiflorum</name>
    <name type="common">Pinecone-like raceme dendrobium</name>
    <name type="synonym">Orchid</name>
    <dbReference type="NCBI Taxonomy" id="117978"/>
    <lineage>
        <taxon>Eukaryota</taxon>
        <taxon>Viridiplantae</taxon>
        <taxon>Streptophyta</taxon>
        <taxon>Embryophyta</taxon>
        <taxon>Tracheophyta</taxon>
        <taxon>Spermatophyta</taxon>
        <taxon>Magnoliopsida</taxon>
        <taxon>Liliopsida</taxon>
        <taxon>Asparagales</taxon>
        <taxon>Orchidaceae</taxon>
        <taxon>Epidendroideae</taxon>
        <taxon>Malaxideae</taxon>
        <taxon>Dendrobiinae</taxon>
        <taxon>Dendrobium</taxon>
    </lineage>
</organism>
<keyword evidence="11" id="KW-0325">Glycoprotein</keyword>
<dbReference type="InterPro" id="IPR000858">
    <property type="entry name" value="S_locus_glycoprot_dom"/>
</dbReference>
<dbReference type="SMART" id="SM00220">
    <property type="entry name" value="S_TKc"/>
    <property type="match status" value="2"/>
</dbReference>
<feature type="domain" description="Protein kinase" evidence="17">
    <location>
        <begin position="1350"/>
        <end position="1631"/>
    </location>
</feature>
<dbReference type="GO" id="GO:0051707">
    <property type="term" value="P:response to other organism"/>
    <property type="evidence" value="ECO:0007669"/>
    <property type="project" value="UniProtKB-ARBA"/>
</dbReference>
<feature type="transmembrane region" description="Helical" evidence="15">
    <location>
        <begin position="438"/>
        <end position="461"/>
    </location>
</feature>
<dbReference type="InterPro" id="IPR001245">
    <property type="entry name" value="Ser-Thr/Tyr_kinase_cat_dom"/>
</dbReference>
<dbReference type="InterPro" id="IPR011009">
    <property type="entry name" value="Kinase-like_dom_sf"/>
</dbReference>
<dbReference type="InterPro" id="IPR001480">
    <property type="entry name" value="Bulb-type_lectin_dom"/>
</dbReference>
<dbReference type="FunFam" id="1.10.510.10:FF:000060">
    <property type="entry name" value="G-type lectin S-receptor-like serine/threonine-protein kinase"/>
    <property type="match status" value="2"/>
</dbReference>
<dbReference type="Pfam" id="PF07714">
    <property type="entry name" value="PK_Tyr_Ser-Thr"/>
    <property type="match status" value="2"/>
</dbReference>
<dbReference type="PROSITE" id="PS50927">
    <property type="entry name" value="BULB_LECTIN"/>
    <property type="match status" value="2"/>
</dbReference>
<evidence type="ECO:0000256" key="1">
    <source>
        <dbReference type="ARBA" id="ARBA00004251"/>
    </source>
</evidence>
<dbReference type="CDD" id="cd00054">
    <property type="entry name" value="EGF_CA"/>
    <property type="match status" value="2"/>
</dbReference>
<dbReference type="CDD" id="cd14066">
    <property type="entry name" value="STKc_IRAK"/>
    <property type="match status" value="2"/>
</dbReference>
<evidence type="ECO:0000313" key="22">
    <source>
        <dbReference type="Proteomes" id="UP001552299"/>
    </source>
</evidence>
<evidence type="ECO:0000256" key="10">
    <source>
        <dbReference type="ARBA" id="ARBA00023157"/>
    </source>
</evidence>
<dbReference type="GO" id="GO:0004674">
    <property type="term" value="F:protein serine/threonine kinase activity"/>
    <property type="evidence" value="ECO:0007669"/>
    <property type="project" value="UniProtKB-KW"/>
</dbReference>
<evidence type="ECO:0000313" key="21">
    <source>
        <dbReference type="EMBL" id="KAL0908944.1"/>
    </source>
</evidence>